<name>A0A8S5NP46_9CAUD</name>
<dbReference type="InterPro" id="IPR053738">
    <property type="entry name" value="Lambda_capsid_assembly"/>
</dbReference>
<sequence length="346" mass="37747">MALIYDTITAENVSGYWNASQENVDTTLGDKLFPARKQLGIKLAFVKGGSGKAVALKPAAFDTKAPLRERMNLSVTEEQMPFFKEAVVVKEEERQQLNMIEATGNQALIDSVVTGIFDDQTHLLNGAKARLEAMRMQVLATGKISFNNNGVAQEFDYGVKDSMKGTVGTKWTEAEATPLADIEKAIEAMENQGKKAEILIMTQKTFGLIRKANSTIKNVKPLAPKGATVTNTELTEYLLDAHGVKVEIKNDTFVDDDGNTKKFYPEGYVSFIPNATLGKTVFGTTPEESDLLGGNVAGVEVKVVNTGIAITTQELVDPVNVQTKVTMIALPSFERLDDVYMLDIEP</sequence>
<dbReference type="InterPro" id="IPR005564">
    <property type="entry name" value="Major_capsid_GpE"/>
</dbReference>
<evidence type="ECO:0000256" key="2">
    <source>
        <dbReference type="ARBA" id="ARBA00023200"/>
    </source>
</evidence>
<organism evidence="3">
    <name type="scientific">Siphoviridae sp. ctSP74</name>
    <dbReference type="NCBI Taxonomy" id="2826343"/>
    <lineage>
        <taxon>Viruses</taxon>
        <taxon>Duplodnaviria</taxon>
        <taxon>Heunggongvirae</taxon>
        <taxon>Uroviricota</taxon>
        <taxon>Caudoviricetes</taxon>
    </lineage>
</organism>
<evidence type="ECO:0000313" key="3">
    <source>
        <dbReference type="EMBL" id="DAD96581.1"/>
    </source>
</evidence>
<evidence type="ECO:0000256" key="1">
    <source>
        <dbReference type="ARBA" id="ARBA00022561"/>
    </source>
</evidence>
<keyword evidence="1" id="KW-0946">Virion</keyword>
<accession>A0A8S5NP46</accession>
<keyword evidence="1" id="KW-0167">Capsid protein</keyword>
<keyword evidence="2" id="KW-1035">Host cytoplasm</keyword>
<dbReference type="Pfam" id="PF03864">
    <property type="entry name" value="Phage_cap_E"/>
    <property type="match status" value="1"/>
</dbReference>
<dbReference type="Gene3D" id="3.90.1690.10">
    <property type="entry name" value="phage-related protein like domain"/>
    <property type="match status" value="1"/>
</dbReference>
<reference evidence="3" key="1">
    <citation type="journal article" date="2021" name="Proc. Natl. Acad. Sci. U.S.A.">
        <title>A Catalog of Tens of Thousands of Viruses from Human Metagenomes Reveals Hidden Associations with Chronic Diseases.</title>
        <authorList>
            <person name="Tisza M.J."/>
            <person name="Buck C.B."/>
        </authorList>
    </citation>
    <scope>NUCLEOTIDE SEQUENCE</scope>
    <source>
        <strain evidence="3">CtSP74</strain>
    </source>
</reference>
<proteinExistence type="predicted"/>
<dbReference type="GO" id="GO:0019028">
    <property type="term" value="C:viral capsid"/>
    <property type="evidence" value="ECO:0007669"/>
    <property type="project" value="UniProtKB-KW"/>
</dbReference>
<dbReference type="EMBL" id="BK015221">
    <property type="protein sequence ID" value="DAD96581.1"/>
    <property type="molecule type" value="Genomic_DNA"/>
</dbReference>
<protein>
    <submittedName>
        <fullName evidence="3">Major capsid protein</fullName>
    </submittedName>
</protein>